<dbReference type="RefSeq" id="WP_002209946.1">
    <property type="nucleotide sequence ID" value="NC_008150.1"/>
</dbReference>
<proteinExistence type="predicted"/>
<dbReference type="GeneID" id="57973736"/>
<dbReference type="PATRIC" id="fig|360102.15.peg.3372"/>
<name>A0A0E1NQ33_YERPA</name>
<organism evidence="2 3">
    <name type="scientific">Yersinia pestis bv. Antiqua (strain Antiqua)</name>
    <dbReference type="NCBI Taxonomy" id="360102"/>
    <lineage>
        <taxon>Bacteria</taxon>
        <taxon>Pseudomonadati</taxon>
        <taxon>Pseudomonadota</taxon>
        <taxon>Gammaproteobacteria</taxon>
        <taxon>Enterobacterales</taxon>
        <taxon>Yersiniaceae</taxon>
        <taxon>Yersinia</taxon>
    </lineage>
</organism>
<evidence type="ECO:0000259" key="1">
    <source>
        <dbReference type="Pfam" id="PF13924"/>
    </source>
</evidence>
<dbReference type="AlphaFoldDB" id="A0A0E1NQ33"/>
<dbReference type="Pfam" id="PF13924">
    <property type="entry name" value="Lipocalin_5"/>
    <property type="match status" value="1"/>
</dbReference>
<dbReference type="KEGG" id="ypa:YPA_0363"/>
<evidence type="ECO:0000313" key="2">
    <source>
        <dbReference type="EMBL" id="ABG12331.1"/>
    </source>
</evidence>
<gene>
    <name evidence="2" type="ordered locus">YPA_0363</name>
</gene>
<dbReference type="InterPro" id="IPR024311">
    <property type="entry name" value="Lipocalin-like"/>
</dbReference>
<dbReference type="EMBL" id="CP000308">
    <property type="protein sequence ID" value="ABG12331.1"/>
    <property type="molecule type" value="Genomic_DNA"/>
</dbReference>
<dbReference type="HOGENOM" id="CLU_109259_2_0_6"/>
<dbReference type="Proteomes" id="UP000001971">
    <property type="component" value="Chromosome"/>
</dbReference>
<accession>A0A0E1NQ33</accession>
<feature type="domain" description="Lipocalin-like" evidence="1">
    <location>
        <begin position="7"/>
        <end position="143"/>
    </location>
</feature>
<evidence type="ECO:0000313" key="3">
    <source>
        <dbReference type="Proteomes" id="UP000001971"/>
    </source>
</evidence>
<reference evidence="2 3" key="1">
    <citation type="journal article" date="2006" name="J. Bacteriol.">
        <title>Complete genome sequence of Yersinia pestis strains Antiqua and Nepal516: evidence of gene reduction in an emerging pathogen.</title>
        <authorList>
            <person name="Chain P.S."/>
            <person name="Hu P."/>
            <person name="Malfatti S.A."/>
            <person name="Radnedge L."/>
            <person name="Larimer F."/>
            <person name="Vergez L.M."/>
            <person name="Worsham P."/>
            <person name="Chu M.C."/>
            <person name="Andersen G.L."/>
        </authorList>
    </citation>
    <scope>NUCLEOTIDE SEQUENCE [LARGE SCALE GENOMIC DNA]</scope>
    <source>
        <strain evidence="2 3">Antiqua</strain>
    </source>
</reference>
<protein>
    <recommendedName>
        <fullName evidence="1">Lipocalin-like domain-containing protein</fullName>
    </recommendedName>
</protein>
<sequence>MINNRFIGSWSLISQHFILPDNSIHYPMGQNMLGRINYEKQGTMAAQLYRGDRAKFTTEDWLQGSDSEIKNAFLTALTYFGRYHIDEEQGIVTHTVEGCLFPNWVGNQQIRHYQFEEDRLTLRTPPLQMNNSSLVGVLIWQKVKK</sequence>